<dbReference type="Proteomes" id="UP000516421">
    <property type="component" value="Chromosome"/>
</dbReference>
<dbReference type="InterPro" id="IPR007173">
    <property type="entry name" value="ALO_C"/>
</dbReference>
<reference evidence="3 4" key="1">
    <citation type="submission" date="2020-09" db="EMBL/GenBank/DDBJ databases">
        <title>Investigation of environmental microbe.</title>
        <authorList>
            <person name="Ou Y."/>
            <person name="Kang Q."/>
        </authorList>
    </citation>
    <scope>NUCLEOTIDE SEQUENCE [LARGE SCALE GENOMIC DNA]</scope>
    <source>
        <strain evidence="3 4">KJZ-9</strain>
    </source>
</reference>
<gene>
    <name evidence="3" type="ORF">IDM48_01095</name>
</gene>
<dbReference type="InterPro" id="IPR010031">
    <property type="entry name" value="FAD_lactone_oxidase-like"/>
</dbReference>
<dbReference type="AlphaFoldDB" id="A0A7H2BK91"/>
<accession>A0A7H2BK91</accession>
<dbReference type="Pfam" id="PF04030">
    <property type="entry name" value="ALO"/>
    <property type="match status" value="1"/>
</dbReference>
<dbReference type="RefSeq" id="WP_190617690.1">
    <property type="nucleotide sequence ID" value="NZ_CP061538.1"/>
</dbReference>
<evidence type="ECO:0000259" key="2">
    <source>
        <dbReference type="PROSITE" id="PS51387"/>
    </source>
</evidence>
<dbReference type="EMBL" id="CP061538">
    <property type="protein sequence ID" value="QNV40087.1"/>
    <property type="molecule type" value="Genomic_DNA"/>
</dbReference>
<evidence type="ECO:0000256" key="1">
    <source>
        <dbReference type="ARBA" id="ARBA00023002"/>
    </source>
</evidence>
<dbReference type="Pfam" id="PF01565">
    <property type="entry name" value="FAD_binding_4"/>
    <property type="match status" value="1"/>
</dbReference>
<feature type="domain" description="FAD-binding PCMH-type" evidence="2">
    <location>
        <begin position="25"/>
        <end position="195"/>
    </location>
</feature>
<dbReference type="InterPro" id="IPR016166">
    <property type="entry name" value="FAD-bd_PCMH"/>
</dbReference>
<evidence type="ECO:0000313" key="3">
    <source>
        <dbReference type="EMBL" id="QNV40087.1"/>
    </source>
</evidence>
<dbReference type="PANTHER" id="PTHR43762:SF1">
    <property type="entry name" value="D-ARABINONO-1,4-LACTONE OXIDASE"/>
    <property type="match status" value="1"/>
</dbReference>
<dbReference type="PANTHER" id="PTHR43762">
    <property type="entry name" value="L-GULONOLACTONE OXIDASE"/>
    <property type="match status" value="1"/>
</dbReference>
<dbReference type="InterPro" id="IPR006094">
    <property type="entry name" value="Oxid_FAD_bind_N"/>
</dbReference>
<name>A0A7H2BK91_9MICC</name>
<evidence type="ECO:0000313" key="4">
    <source>
        <dbReference type="Proteomes" id="UP000516421"/>
    </source>
</evidence>
<protein>
    <submittedName>
        <fullName evidence="3">FAD-binding protein</fullName>
    </submittedName>
</protein>
<dbReference type="SUPFAM" id="SSF56176">
    <property type="entry name" value="FAD-binding/transporter-associated domain-like"/>
    <property type="match status" value="1"/>
</dbReference>
<proteinExistence type="predicted"/>
<dbReference type="GO" id="GO:0003885">
    <property type="term" value="F:D-arabinono-1,4-lactone oxidase activity"/>
    <property type="evidence" value="ECO:0007669"/>
    <property type="project" value="InterPro"/>
</dbReference>
<dbReference type="Gene3D" id="3.30.70.2520">
    <property type="match status" value="1"/>
</dbReference>
<dbReference type="PROSITE" id="PS51387">
    <property type="entry name" value="FAD_PCMH"/>
    <property type="match status" value="1"/>
</dbReference>
<dbReference type="GO" id="GO:0071949">
    <property type="term" value="F:FAD binding"/>
    <property type="evidence" value="ECO:0007669"/>
    <property type="project" value="InterPro"/>
</dbReference>
<organism evidence="3 4">
    <name type="scientific">Rothia amarae</name>
    <dbReference type="NCBI Taxonomy" id="169480"/>
    <lineage>
        <taxon>Bacteria</taxon>
        <taxon>Bacillati</taxon>
        <taxon>Actinomycetota</taxon>
        <taxon>Actinomycetes</taxon>
        <taxon>Micrococcales</taxon>
        <taxon>Micrococcaceae</taxon>
        <taxon>Rothia</taxon>
    </lineage>
</organism>
<dbReference type="PIRSF" id="PIRSF000136">
    <property type="entry name" value="LGO_GLO"/>
    <property type="match status" value="1"/>
</dbReference>
<dbReference type="InterPro" id="IPR036318">
    <property type="entry name" value="FAD-bd_PCMH-like_sf"/>
</dbReference>
<dbReference type="InterPro" id="IPR016169">
    <property type="entry name" value="FAD-bd_PCMH_sub2"/>
</dbReference>
<keyword evidence="1" id="KW-0560">Oxidoreductase</keyword>
<dbReference type="InterPro" id="IPR016171">
    <property type="entry name" value="Vanillyl_alc_oxidase_C-sub2"/>
</dbReference>
<dbReference type="Gene3D" id="3.30.43.10">
    <property type="entry name" value="Uridine Diphospho-n-acetylenolpyruvylglucosamine Reductase, domain 2"/>
    <property type="match status" value="1"/>
</dbReference>
<dbReference type="Gene3D" id="3.30.465.10">
    <property type="match status" value="1"/>
</dbReference>
<sequence>MTHLKTSEDTAEASQHAWKTWGNRHISTPSRVFKPRTLSHLQKFVAYCASTDQRFKVVGASKSSSAIAQPTETMMSLEYLTGVVDVDTDQSTATFLAGTTVRDANRILLSYNLAFENLGRLDQQTLAGAVSTGTHGTGLGFGGFSTQVTSLKLITATGDLLECSETSHPEIFRASLVGLGALGVLVSLTFRVVPLFRLHASERGRHYSDIVPVFEDRSRGADHYEFSWFPGSKEVRTRRLTRLPLLTEGYMAPHARLSQARRHGGDYVLNNGVFEIMNIVGATLPPSQGMLNKVSNWGKGNRRYADLAPSVFGQNRTVHQNNMEYAFDIAEFQAVMKDVRAHLSEEKIQTGFPLVVRTSAADDIPLSPAFGRETVYISAREYWRRPFEEYFEGLEKIFMHHGGRPHWGQIHTQDAAQLRKLYPEFETFTALRQEMDPQGIFLNPYLEKVLIG</sequence>
<dbReference type="KEGG" id="rama:IDM48_01095"/>
<keyword evidence="4" id="KW-1185">Reference proteome</keyword>
<dbReference type="Gene3D" id="1.10.45.10">
    <property type="entry name" value="Vanillyl-alcohol Oxidase, Chain A, domain 4"/>
    <property type="match status" value="1"/>
</dbReference>
<dbReference type="InterPro" id="IPR016167">
    <property type="entry name" value="FAD-bd_PCMH_sub1"/>
</dbReference>
<dbReference type="GO" id="GO:0016020">
    <property type="term" value="C:membrane"/>
    <property type="evidence" value="ECO:0007669"/>
    <property type="project" value="InterPro"/>
</dbReference>